<dbReference type="PANTHER" id="PTHR35609:SF1">
    <property type="entry name" value="MACRO DOMAIN-CONTAINING PROTEIN"/>
    <property type="match status" value="1"/>
</dbReference>
<reference evidence="2" key="1">
    <citation type="submission" date="2015-09" db="EMBL/GenBank/DDBJ databases">
        <title>Draft Genome Sequences of Two Novel Amoeba-resistant Intranuclear Bacteria, Candidatus Berkiella cookevillensis and Candidatus Berkiella aquae.</title>
        <authorList>
            <person name="Mehari Y.T."/>
            <person name="Arivett B.A."/>
            <person name="Farone A.L."/>
            <person name="Gunderson J.H."/>
            <person name="Farone M.B."/>
        </authorList>
    </citation>
    <scope>NUCLEOTIDE SEQUENCE [LARGE SCALE GENOMIC DNA]</scope>
    <source>
        <strain evidence="2">CC99</strain>
    </source>
</reference>
<evidence type="ECO:0000313" key="3">
    <source>
        <dbReference type="EMBL" id="MCS5707566.1"/>
    </source>
</evidence>
<evidence type="ECO:0000313" key="2">
    <source>
        <dbReference type="EMBL" id="KRG19569.1"/>
    </source>
</evidence>
<gene>
    <name evidence="3" type="ORF">CC99x_001470</name>
    <name evidence="2" type="ORF">CC99x_00582</name>
</gene>
<evidence type="ECO:0000256" key="1">
    <source>
        <dbReference type="SAM" id="MobiDB-lite"/>
    </source>
</evidence>
<dbReference type="STRING" id="437022.CC99x_00582"/>
<dbReference type="Proteomes" id="UP000051494">
    <property type="component" value="Unassembled WGS sequence"/>
</dbReference>
<reference evidence="3" key="2">
    <citation type="journal article" date="2016" name="Genome Announc.">
        <title>Draft Genome Sequences of Two Novel Amoeba-Resistant Intranuclear Bacteria, 'Candidatus Berkiella cookevillensis' and 'Candidatus Berkiella aquae'.</title>
        <authorList>
            <person name="Mehari Y.T."/>
            <person name="Arivett B.A."/>
            <person name="Farone A.L."/>
            <person name="Gunderson J.H."/>
            <person name="Farone M.B."/>
        </authorList>
    </citation>
    <scope>NUCLEOTIDE SEQUENCE</scope>
    <source>
        <strain evidence="3">CC99</strain>
    </source>
</reference>
<feature type="compositionally biased region" description="Polar residues" evidence="1">
    <location>
        <begin position="605"/>
        <end position="615"/>
    </location>
</feature>
<dbReference type="EMBL" id="LKHV01000002">
    <property type="protein sequence ID" value="KRG19569.1"/>
    <property type="molecule type" value="Genomic_DNA"/>
</dbReference>
<dbReference type="PANTHER" id="PTHR35609">
    <property type="entry name" value="MACRO DOMAIN-CONTAINING PROTEIN"/>
    <property type="match status" value="1"/>
</dbReference>
<feature type="region of interest" description="Disordered" evidence="1">
    <location>
        <begin position="605"/>
        <end position="643"/>
    </location>
</feature>
<organism evidence="2">
    <name type="scientific">Candidatus Berkiella cookevillensis</name>
    <dbReference type="NCBI Taxonomy" id="437022"/>
    <lineage>
        <taxon>Bacteria</taxon>
        <taxon>Pseudomonadati</taxon>
        <taxon>Pseudomonadota</taxon>
        <taxon>Gammaproteobacteria</taxon>
        <taxon>Candidatus Berkiellales</taxon>
        <taxon>Candidatus Berkiellaceae</taxon>
        <taxon>Candidatus Berkiella</taxon>
    </lineage>
</organism>
<evidence type="ECO:0000313" key="4">
    <source>
        <dbReference type="Proteomes" id="UP000051494"/>
    </source>
</evidence>
<comment type="caution">
    <text evidence="2">The sequence shown here is derived from an EMBL/GenBank/DDBJ whole genome shotgun (WGS) entry which is preliminary data.</text>
</comment>
<dbReference type="OrthoDB" id="5662420at2"/>
<dbReference type="EMBL" id="LKHV02000001">
    <property type="protein sequence ID" value="MCS5707566.1"/>
    <property type="molecule type" value="Genomic_DNA"/>
</dbReference>
<proteinExistence type="predicted"/>
<sequence length="835" mass="92156">MLGPQQPNKIEPFQVDFLDSKGKGISSQIQANKIIAEFERRLKANPNAKVAITYSANNDQAEEIIKGYTTGKYSISGSNQAEVIRIVIEEIKKRNWQDRAHILPVATSQHSGGSGVIRMDQVDRDLANIAQHLGAGWQVLGFKNQATKDGTYAVGGGVSKAIWKGKFKERFDAQMTKMTQGDFSDPVLQQAYQKGQQQDVPLMVPSKLKPSTPTKPIVPPTTTQATKLKTHESTQSVSSLMKEFKIPANVAHFANIGSTAYTKGKVTAQSWVMRKDPTALQNPWPLPQAGGGRQGDWIKTTFGHNETEIIEQLKSIPPPQTVTAKDIRSAYDAQSMTDSHDLPQFTIVRGVGVNDLHKTPLGQEALLQVASQFDFQESPGAYDFPVTSYLEDKTQGPQASIESASSALHRKAAKQAGTLNHALIDLLPKTLLDKYPQLYNHGYLKIYAITDQNDKQLLLDHISNNIEKIKVLPQWTICESSGAKQMQVFCAAPSFQGTTQPTEGSVEDKICKKLVVAQYAALAQLAVIRSRETGQTVPLHLTLVGQGAFNNHPTVMKEAMDAVAKIVKGNNVAVYIHAYDQNADKILSAQMKGSYTVTTMSAETFKTQPHPSQATKAKVDPEPTVQLQPPPQSPTNPKVGIQVRRKKIQPSETITEPSVSATQPIMTATQSVIKPKTPILTAFSQDKESQFPLNLTTKLTSIFQETNWEINIPNKTTIMVTDKQDTSKQVQISKEEDAIRLSTAHTDTTATEALYQSTAAIEPAQDEILEFSVEMTHHYDWQVQLKKMHDSGIDIENIKSLKVDGKEIIETAKQSIQEIKQASAKEHLFVLQRRN</sequence>
<name>A0A0Q9YSP7_9GAMM</name>
<dbReference type="AlphaFoldDB" id="A0A0Q9YSP7"/>
<reference evidence="3" key="3">
    <citation type="submission" date="2021-06" db="EMBL/GenBank/DDBJ databases">
        <title>Genomic Description and Analysis of Intracellular Bacteria, Candidatus Berkiella cookevillensis and Candidatus Berkiella aquae.</title>
        <authorList>
            <person name="Kidane D.T."/>
            <person name="Mehari Y.T."/>
            <person name="Rice F.C."/>
            <person name="Arivett B.A."/>
            <person name="Farone A.L."/>
            <person name="Berk S.G."/>
            <person name="Farone M.B."/>
        </authorList>
    </citation>
    <scope>NUCLEOTIDE SEQUENCE</scope>
    <source>
        <strain evidence="3">CC99</strain>
    </source>
</reference>
<dbReference type="RefSeq" id="WP_057623475.1">
    <property type="nucleotide sequence ID" value="NZ_LKHV02000001.1"/>
</dbReference>
<protein>
    <submittedName>
        <fullName evidence="2">Uncharacterized protein</fullName>
    </submittedName>
</protein>
<keyword evidence="4" id="KW-1185">Reference proteome</keyword>
<accession>A0A0Q9YSP7</accession>